<gene>
    <name evidence="2" type="ORF">ACA1_083200</name>
</gene>
<evidence type="ECO:0000256" key="1">
    <source>
        <dbReference type="SAM" id="SignalP"/>
    </source>
</evidence>
<feature type="chain" id="PRO_5003990345" evidence="1">
    <location>
        <begin position="24"/>
        <end position="347"/>
    </location>
</feature>
<accession>L8HD11</accession>
<evidence type="ECO:0000313" key="3">
    <source>
        <dbReference type="Proteomes" id="UP000011083"/>
    </source>
</evidence>
<keyword evidence="1" id="KW-0732">Signal</keyword>
<dbReference type="InterPro" id="IPR015943">
    <property type="entry name" value="WD40/YVTN_repeat-like_dom_sf"/>
</dbReference>
<proteinExistence type="predicted"/>
<name>L8HD11_ACACF</name>
<dbReference type="KEGG" id="acan:ACA1_083200"/>
<protein>
    <submittedName>
        <fullName evidence="2">BNR/Aspbox repeat domain containing protein</fullName>
    </submittedName>
</protein>
<dbReference type="AlphaFoldDB" id="L8HD11"/>
<dbReference type="GeneID" id="14924079"/>
<organism evidence="2 3">
    <name type="scientific">Acanthamoeba castellanii (strain ATCC 30010 / Neff)</name>
    <dbReference type="NCBI Taxonomy" id="1257118"/>
    <lineage>
        <taxon>Eukaryota</taxon>
        <taxon>Amoebozoa</taxon>
        <taxon>Discosea</taxon>
        <taxon>Longamoebia</taxon>
        <taxon>Centramoebida</taxon>
        <taxon>Acanthamoebidae</taxon>
        <taxon>Acanthamoeba</taxon>
    </lineage>
</organism>
<feature type="signal peptide" evidence="1">
    <location>
        <begin position="1"/>
        <end position="23"/>
    </location>
</feature>
<dbReference type="SUPFAM" id="SSF110296">
    <property type="entry name" value="Oligoxyloglucan reducing end-specific cellobiohydrolase"/>
    <property type="match status" value="1"/>
</dbReference>
<keyword evidence="3" id="KW-1185">Reference proteome</keyword>
<dbReference type="EMBL" id="KB007865">
    <property type="protein sequence ID" value="ELR23102.1"/>
    <property type="molecule type" value="Genomic_DNA"/>
</dbReference>
<dbReference type="RefSeq" id="XP_004367785.1">
    <property type="nucleotide sequence ID" value="XM_004367728.1"/>
</dbReference>
<sequence length="347" mass="36821">MSLNTPFLCFSLVVLTLACGVHSAPRPGLFSVMADRDLCVFEDPTSLVTFSPSAVVGNLLLHQRVVSVVASSKPGGSFVVFGSQTVAVHRQAHRPFELAFNFHPDITIYDATYVPTTGVLMAVGVNGSTGWPEVVFFRSEDGGFRWTSWPSQRHTYSTSGSISFSSSGDLGLCVLGDYIFRSVDGGRSWVNSAWNASSGLVTSVAVLDSSLAVATTANSRGGGMVLISTNAGATWQLNPNAAFAAGSGVVLVDRQTWVVATQSGQIWRTPDGGKTWARTFAHSNTDWTGLAYNSDWGALLAVGYFFNDTGGAGAMALSWDMGGQWLLSSPLDKAHMFDRVVPGTPSL</sequence>
<dbReference type="Gene3D" id="2.130.10.10">
    <property type="entry name" value="YVTN repeat-like/Quinoprotein amine dehydrogenase"/>
    <property type="match status" value="1"/>
</dbReference>
<reference evidence="2 3" key="1">
    <citation type="journal article" date="2013" name="Genome Biol.">
        <title>Genome of Acanthamoeba castellanii highlights extensive lateral gene transfer and early evolution of tyrosine kinase signaling.</title>
        <authorList>
            <person name="Clarke M."/>
            <person name="Lohan A.J."/>
            <person name="Liu B."/>
            <person name="Lagkouvardos I."/>
            <person name="Roy S."/>
            <person name="Zafar N."/>
            <person name="Bertelli C."/>
            <person name="Schilde C."/>
            <person name="Kianianmomeni A."/>
            <person name="Burglin T.R."/>
            <person name="Frech C."/>
            <person name="Turcotte B."/>
            <person name="Kopec K.O."/>
            <person name="Synnott J.M."/>
            <person name="Choo C."/>
            <person name="Paponov I."/>
            <person name="Finkler A."/>
            <person name="Soon Heng Tan C."/>
            <person name="Hutchins A.P."/>
            <person name="Weinmeier T."/>
            <person name="Rattei T."/>
            <person name="Chu J.S."/>
            <person name="Gimenez G."/>
            <person name="Irimia M."/>
            <person name="Rigden D.J."/>
            <person name="Fitzpatrick D.A."/>
            <person name="Lorenzo-Morales J."/>
            <person name="Bateman A."/>
            <person name="Chiu C.H."/>
            <person name="Tang P."/>
            <person name="Hegemann P."/>
            <person name="Fromm H."/>
            <person name="Raoult D."/>
            <person name="Greub G."/>
            <person name="Miranda-Saavedra D."/>
            <person name="Chen N."/>
            <person name="Nash P."/>
            <person name="Ginger M.L."/>
            <person name="Horn M."/>
            <person name="Schaap P."/>
            <person name="Caler L."/>
            <person name="Loftus B."/>
        </authorList>
    </citation>
    <scope>NUCLEOTIDE SEQUENCE [LARGE SCALE GENOMIC DNA]</scope>
    <source>
        <strain evidence="2 3">Neff</strain>
    </source>
</reference>
<dbReference type="Proteomes" id="UP000011083">
    <property type="component" value="Unassembled WGS sequence"/>
</dbReference>
<dbReference type="VEuPathDB" id="AmoebaDB:ACA1_083200"/>
<evidence type="ECO:0000313" key="2">
    <source>
        <dbReference type="EMBL" id="ELR23102.1"/>
    </source>
</evidence>